<sequence>MMLQQIYPSPTHEYEFELNKDMHFAASHYIPHEDAGDCQKVHGHTYYANITIGGNQLDDSGFLINFKHIKKLIHKRFDHTLLNEDSLFSDEDPLKFPTTEVVAKTVCEIIQGHLDTLEHRPVCLQVFLRETPTSYVIYRPKRGKVS</sequence>
<keyword evidence="12" id="KW-1185">Reference proteome</keyword>
<feature type="active site" description="Charge relay system" evidence="9">
    <location>
        <position position="130"/>
    </location>
</feature>
<feature type="binding site" evidence="10">
    <location>
        <position position="42"/>
    </location>
    <ligand>
        <name>Zn(2+)</name>
        <dbReference type="ChEBI" id="CHEBI:29105"/>
    </ligand>
</feature>
<dbReference type="EMBL" id="FMAU01000002">
    <property type="protein sequence ID" value="SCC02784.1"/>
    <property type="molecule type" value="Genomic_DNA"/>
</dbReference>
<evidence type="ECO:0000256" key="5">
    <source>
        <dbReference type="ARBA" id="ARBA00022833"/>
    </source>
</evidence>
<proteinExistence type="inferred from homology"/>
<keyword evidence="6 8" id="KW-0456">Lyase</keyword>
<comment type="pathway">
    <text evidence="1 8">Purine metabolism; 7-cyano-7-deazaguanine biosynthesis.</text>
</comment>
<comment type="cofactor">
    <cofactor evidence="8 10">
        <name>Zn(2+)</name>
        <dbReference type="ChEBI" id="CHEBI:29105"/>
    </cofactor>
    <text evidence="8 10">Binds 1 zinc ion per subunit.</text>
</comment>
<dbReference type="PIRSF" id="PIRSF006113">
    <property type="entry name" value="PTP_synth"/>
    <property type="match status" value="1"/>
</dbReference>
<dbReference type="AlphaFoldDB" id="A0A1C4B7J4"/>
<accession>A0A1C4B7J4</accession>
<dbReference type="GO" id="GO:0046872">
    <property type="term" value="F:metal ion binding"/>
    <property type="evidence" value="ECO:0007669"/>
    <property type="project" value="UniProtKB-KW"/>
</dbReference>
<dbReference type="UniPathway" id="UPA00391"/>
<dbReference type="Gene3D" id="3.30.479.10">
    <property type="entry name" value="6-pyruvoyl tetrahydropterin synthase/QueD"/>
    <property type="match status" value="1"/>
</dbReference>
<organism evidence="11 12">
    <name type="scientific">[Bacillus] enclensis</name>
    <dbReference type="NCBI Taxonomy" id="1402860"/>
    <lineage>
        <taxon>Bacteria</taxon>
        <taxon>Bacillati</taxon>
        <taxon>Bacillota</taxon>
        <taxon>Bacilli</taxon>
        <taxon>Bacillales</taxon>
        <taxon>Bacillaceae</taxon>
        <taxon>Rossellomorea</taxon>
    </lineage>
</organism>
<feature type="active site" description="Charge relay system" evidence="9">
    <location>
        <position position="79"/>
    </location>
</feature>
<keyword evidence="8" id="KW-0671">Queuosine biosynthesis</keyword>
<keyword evidence="5 8" id="KW-0862">Zinc</keyword>
<evidence type="ECO:0000256" key="6">
    <source>
        <dbReference type="ARBA" id="ARBA00023239"/>
    </source>
</evidence>
<comment type="catalytic activity">
    <reaction evidence="7 8">
        <text>7,8-dihydroneopterin 3'-triphosphate + H2O = 6-carboxy-5,6,7,8-tetrahydropterin + triphosphate + acetaldehyde + 2 H(+)</text>
        <dbReference type="Rhea" id="RHEA:27966"/>
        <dbReference type="ChEBI" id="CHEBI:15343"/>
        <dbReference type="ChEBI" id="CHEBI:15377"/>
        <dbReference type="ChEBI" id="CHEBI:15378"/>
        <dbReference type="ChEBI" id="CHEBI:18036"/>
        <dbReference type="ChEBI" id="CHEBI:58462"/>
        <dbReference type="ChEBI" id="CHEBI:61032"/>
        <dbReference type="EC" id="4.1.2.50"/>
    </reaction>
</comment>
<feature type="binding site" evidence="10">
    <location>
        <position position="44"/>
    </location>
    <ligand>
        <name>Zn(2+)</name>
        <dbReference type="ChEBI" id="CHEBI:29105"/>
    </ligand>
</feature>
<evidence type="ECO:0000256" key="4">
    <source>
        <dbReference type="ARBA" id="ARBA00022723"/>
    </source>
</evidence>
<dbReference type="SUPFAM" id="SSF55620">
    <property type="entry name" value="Tetrahydrobiopterin biosynthesis enzymes-like"/>
    <property type="match status" value="1"/>
</dbReference>
<evidence type="ECO:0000256" key="9">
    <source>
        <dbReference type="PIRSR" id="PIRSR006113-1"/>
    </source>
</evidence>
<reference evidence="12" key="1">
    <citation type="submission" date="2016-08" db="EMBL/GenBank/DDBJ databases">
        <authorList>
            <person name="Varghese N."/>
            <person name="Submissions Spin"/>
        </authorList>
    </citation>
    <scope>NUCLEOTIDE SEQUENCE [LARGE SCALE GENOMIC DNA]</scope>
    <source>
        <strain evidence="12">SGD-1123</strain>
    </source>
</reference>
<dbReference type="EC" id="4.-.-.-" evidence="8"/>
<keyword evidence="4 8" id="KW-0479">Metal-binding</keyword>
<dbReference type="InterPro" id="IPR007115">
    <property type="entry name" value="6-PTP_synth/QueD"/>
</dbReference>
<evidence type="ECO:0000313" key="11">
    <source>
        <dbReference type="EMBL" id="SCC02784.1"/>
    </source>
</evidence>
<dbReference type="GO" id="GO:0070497">
    <property type="term" value="F:6-carboxytetrahydropterin synthase activity"/>
    <property type="evidence" value="ECO:0007669"/>
    <property type="project" value="UniProtKB-EC"/>
</dbReference>
<comment type="similarity">
    <text evidence="2 8">Belongs to the PTPS family. QueD subfamily.</text>
</comment>
<evidence type="ECO:0000256" key="2">
    <source>
        <dbReference type="ARBA" id="ARBA00008900"/>
    </source>
</evidence>
<dbReference type="GO" id="GO:0008616">
    <property type="term" value="P:tRNA queuosine(34) biosynthetic process"/>
    <property type="evidence" value="ECO:0007669"/>
    <property type="project" value="UniProtKB-KW"/>
</dbReference>
<feature type="active site" description="Proton acceptor" evidence="9">
    <location>
        <position position="38"/>
    </location>
</feature>
<protein>
    <recommendedName>
        <fullName evidence="3 8">6-carboxy-5,6,7,8-tetrahydropterin synthase</fullName>
        <ecNumber evidence="8">4.-.-.-</ecNumber>
    </recommendedName>
</protein>
<evidence type="ECO:0000256" key="10">
    <source>
        <dbReference type="PIRSR" id="PIRSR006113-2"/>
    </source>
</evidence>
<dbReference type="InterPro" id="IPR038418">
    <property type="entry name" value="6-PTP_synth/QueD_sf"/>
</dbReference>
<dbReference type="Pfam" id="PF01242">
    <property type="entry name" value="PTPS"/>
    <property type="match status" value="1"/>
</dbReference>
<evidence type="ECO:0000256" key="1">
    <source>
        <dbReference type="ARBA" id="ARBA00005061"/>
    </source>
</evidence>
<feature type="binding site" evidence="10">
    <location>
        <position position="28"/>
    </location>
    <ligand>
        <name>Zn(2+)</name>
        <dbReference type="ChEBI" id="CHEBI:29105"/>
    </ligand>
</feature>
<gene>
    <name evidence="11" type="ORF">GA0061094_1951</name>
</gene>
<dbReference type="Proteomes" id="UP000181997">
    <property type="component" value="Unassembled WGS sequence"/>
</dbReference>
<evidence type="ECO:0000256" key="7">
    <source>
        <dbReference type="ARBA" id="ARBA00048807"/>
    </source>
</evidence>
<dbReference type="PANTHER" id="PTHR12589:SF7">
    <property type="entry name" value="6-PYRUVOYL TETRAHYDROBIOPTERIN SYNTHASE"/>
    <property type="match status" value="1"/>
</dbReference>
<dbReference type="PANTHER" id="PTHR12589">
    <property type="entry name" value="PYRUVOYL TETRAHYDROBIOPTERIN SYNTHASE"/>
    <property type="match status" value="1"/>
</dbReference>
<evidence type="ECO:0000313" key="12">
    <source>
        <dbReference type="Proteomes" id="UP000181997"/>
    </source>
</evidence>
<name>A0A1C4B7J4_9BACI</name>
<evidence type="ECO:0000256" key="8">
    <source>
        <dbReference type="PIRNR" id="PIRNR006113"/>
    </source>
</evidence>
<evidence type="ECO:0000256" key="3">
    <source>
        <dbReference type="ARBA" id="ARBA00018141"/>
    </source>
</evidence>